<evidence type="ECO:0000256" key="4">
    <source>
        <dbReference type="ARBA" id="ARBA00022781"/>
    </source>
</evidence>
<keyword evidence="2 9" id="KW-0813">Transport</keyword>
<dbReference type="AlphaFoldDB" id="A0A914E2A6"/>
<comment type="subunit">
    <text evidence="9">F-type ATPases have 2 components, CF(1) - the catalytic core - and CF(0) - the membrane proton channel. CF(1) and CF(0) have multiple subunits.</text>
</comment>
<name>A0A914E2A6_9BILA</name>
<evidence type="ECO:0000256" key="7">
    <source>
        <dbReference type="ARBA" id="ARBA00023128"/>
    </source>
</evidence>
<dbReference type="PANTHER" id="PTHR12733:SF3">
    <property type="entry name" value="ATP SYNTHASE F(0) COMPLEX SUBUNIT B1, MITOCHONDRIAL"/>
    <property type="match status" value="1"/>
</dbReference>
<dbReference type="GO" id="GO:0045259">
    <property type="term" value="C:proton-transporting ATP synthase complex"/>
    <property type="evidence" value="ECO:0007669"/>
    <property type="project" value="UniProtKB-KW"/>
</dbReference>
<keyword evidence="3 9" id="KW-0138">CF(0)</keyword>
<comment type="subcellular location">
    <subcellularLocation>
        <location evidence="9">Mitochondrion</location>
    </subcellularLocation>
    <subcellularLocation>
        <location evidence="9">Mitochondrion inner membrane</location>
    </subcellularLocation>
</comment>
<evidence type="ECO:0000313" key="11">
    <source>
        <dbReference type="WBParaSite" id="ACRNAN_scaffold5104.g28349.t1"/>
    </source>
</evidence>
<keyword evidence="7 9" id="KW-0496">Mitochondrion</keyword>
<accession>A0A914E2A6</accession>
<evidence type="ECO:0000256" key="5">
    <source>
        <dbReference type="ARBA" id="ARBA00022792"/>
    </source>
</evidence>
<keyword evidence="5 9" id="KW-0999">Mitochondrion inner membrane</keyword>
<dbReference type="Proteomes" id="UP000887540">
    <property type="component" value="Unplaced"/>
</dbReference>
<keyword evidence="4 9" id="KW-0375">Hydrogen ion transport</keyword>
<dbReference type="Pfam" id="PF05405">
    <property type="entry name" value="Mt_ATP-synt_B"/>
    <property type="match status" value="1"/>
</dbReference>
<evidence type="ECO:0000256" key="9">
    <source>
        <dbReference type="RuleBase" id="RU368017"/>
    </source>
</evidence>
<comment type="function">
    <text evidence="9">Subunit b, of the mitochondrial membrane ATP synthase complex (F(1)F(0) ATP synthase or Complex V) that produces ATP from ADP in the presence of a proton gradient across the membrane which is generated by electron transport complexes of the respiratory chain. ATP synthase complex consist of a soluble F(1) head domain - the catalytic core - and a membrane F(1) domain - the membrane proton channel. These two domains are linked by a central stalk rotating inside the F(1) region and a stationary peripheral stalk. During catalysis, ATP synthesis in the catalytic domain of F(1) is coupled via a rotary mechanism of the central stalk subunits to proton translocation. In vivo, can only synthesize ATP although its ATP hydrolase activity can be activated artificially in vitro. Part of the complex F(0) domain. Part of the complex F(0) domain and the peripheric stalk, which acts as a stator to hold the catalytic alpha(3)beta(3) subcomplex and subunit a/ATP6 static relative to the rotary elements.</text>
</comment>
<sequence length="333" mass="38362">MSLSRVLAPGRNGPKLAVVTSKRTDIHIPKFYDHDEHKRLEKYQESYLGTSKSGAPTSVGFLGRIVARWRGEPLPGEKEAPEAVFKNVGLDFLPPQPVPRVPADYKENPERDLVNFPFPQRHMFPPKTRLLVLPDSWFQAFYNVTGSSGPYVLMLSLGSFLVNKEFLVWDENIALLIFGWLFYYTLARHAWQPKLDEWAYGRLTNIWEKHKKVIQDDLQSVQNFKKIQAARKDALVTAKENFPAILKENMQLQLEVTYRNNVAKVATELKRRLDYLKETESVKSRLERSIYLHQIIDGVKKQIETNENGIKDAYLDFCIDQLKTLAAKETAKA</sequence>
<organism evidence="10 11">
    <name type="scientific">Acrobeloides nanus</name>
    <dbReference type="NCBI Taxonomy" id="290746"/>
    <lineage>
        <taxon>Eukaryota</taxon>
        <taxon>Metazoa</taxon>
        <taxon>Ecdysozoa</taxon>
        <taxon>Nematoda</taxon>
        <taxon>Chromadorea</taxon>
        <taxon>Rhabditida</taxon>
        <taxon>Tylenchina</taxon>
        <taxon>Cephalobomorpha</taxon>
        <taxon>Cephaloboidea</taxon>
        <taxon>Cephalobidae</taxon>
        <taxon>Acrobeloides</taxon>
    </lineage>
</organism>
<reference evidence="11" key="1">
    <citation type="submission" date="2022-11" db="UniProtKB">
        <authorList>
            <consortium name="WormBaseParasite"/>
        </authorList>
    </citation>
    <scope>IDENTIFICATION</scope>
</reference>
<evidence type="ECO:0000256" key="1">
    <source>
        <dbReference type="ARBA" id="ARBA00007479"/>
    </source>
</evidence>
<comment type="similarity">
    <text evidence="1 9">Belongs to the eukaryotic ATPase B chain family.</text>
</comment>
<evidence type="ECO:0000256" key="8">
    <source>
        <dbReference type="ARBA" id="ARBA00023136"/>
    </source>
</evidence>
<evidence type="ECO:0000313" key="10">
    <source>
        <dbReference type="Proteomes" id="UP000887540"/>
    </source>
</evidence>
<dbReference type="WBParaSite" id="ACRNAN_scaffold5104.g28349.t1">
    <property type="protein sequence ID" value="ACRNAN_scaffold5104.g28349.t1"/>
    <property type="gene ID" value="ACRNAN_scaffold5104.g28349"/>
</dbReference>
<dbReference type="InterPro" id="IPR008688">
    <property type="entry name" value="ATP_synth_Bsub_B/MI25"/>
</dbReference>
<dbReference type="GO" id="GO:0005743">
    <property type="term" value="C:mitochondrial inner membrane"/>
    <property type="evidence" value="ECO:0007669"/>
    <property type="project" value="UniProtKB-SubCell"/>
</dbReference>
<keyword evidence="8 9" id="KW-0472">Membrane</keyword>
<keyword evidence="6 9" id="KW-0406">Ion transport</keyword>
<dbReference type="InterPro" id="IPR013837">
    <property type="entry name" value="ATP_synth_F0_suB"/>
</dbReference>
<proteinExistence type="inferred from homology"/>
<evidence type="ECO:0000256" key="2">
    <source>
        <dbReference type="ARBA" id="ARBA00022448"/>
    </source>
</evidence>
<dbReference type="Gene3D" id="1.20.5.2210">
    <property type="match status" value="1"/>
</dbReference>
<dbReference type="SUPFAM" id="SSF161060">
    <property type="entry name" value="ATP synthase B chain-like"/>
    <property type="match status" value="1"/>
</dbReference>
<evidence type="ECO:0000256" key="3">
    <source>
        <dbReference type="ARBA" id="ARBA00022547"/>
    </source>
</evidence>
<keyword evidence="10" id="KW-1185">Reference proteome</keyword>
<protein>
    <recommendedName>
        <fullName evidence="9">ATP synthase subunit b</fullName>
    </recommendedName>
</protein>
<evidence type="ECO:0000256" key="6">
    <source>
        <dbReference type="ARBA" id="ARBA00023065"/>
    </source>
</evidence>
<dbReference type="PANTHER" id="PTHR12733">
    <property type="entry name" value="MITOCHONDRIAL ATP SYNTHASE B CHAIN"/>
    <property type="match status" value="1"/>
</dbReference>
<dbReference type="GO" id="GO:0046933">
    <property type="term" value="F:proton-transporting ATP synthase activity, rotational mechanism"/>
    <property type="evidence" value="ECO:0007669"/>
    <property type="project" value="TreeGrafter"/>
</dbReference>